<feature type="domain" description="HTH dtxR-type" evidence="3">
    <location>
        <begin position="18"/>
        <end position="64"/>
    </location>
</feature>
<dbReference type="PANTHER" id="PTHR33238:SF11">
    <property type="entry name" value="TRANSCRIPTIONAL REGULATOR MNTR"/>
    <property type="match status" value="1"/>
</dbReference>
<dbReference type="InterPro" id="IPR036390">
    <property type="entry name" value="WH_DNA-bd_sf"/>
</dbReference>
<reference evidence="4 5" key="1">
    <citation type="submission" date="2020-02" db="EMBL/GenBank/DDBJ databases">
        <authorList>
            <person name="Kociolek L.K."/>
            <person name="Ozer E.A."/>
        </authorList>
    </citation>
    <scope>NUCLEOTIDE SEQUENCE [LARGE SCALE GENOMIC DNA]</scope>
    <source>
        <strain evidence="4 5">ATCC 14501</strain>
    </source>
</reference>
<dbReference type="InterPro" id="IPR022689">
    <property type="entry name" value="Iron_dep_repressor"/>
</dbReference>
<accession>A0A223MIH7</accession>
<dbReference type="AlphaFoldDB" id="A0A223MIH7"/>
<dbReference type="InterPro" id="IPR022687">
    <property type="entry name" value="HTH_DTXR"/>
</dbReference>
<sequence>MKRMSDISYNRRVHYYIALYELFQEQECLHCVDIARKLSISLPAASRMLQKLISEGLIEKKSYQSICLTQAGKGQLQKTYHTYCELISYFSRIPTFTEEDRLESSLLCLGSFPHSRIEKLVRSADCIGTEKGCQTLR</sequence>
<evidence type="ECO:0000259" key="3">
    <source>
        <dbReference type="Pfam" id="PF01325"/>
    </source>
</evidence>
<dbReference type="SUPFAM" id="SSF46785">
    <property type="entry name" value="Winged helix' DNA-binding domain"/>
    <property type="match status" value="1"/>
</dbReference>
<dbReference type="EMBL" id="CP048838">
    <property type="protein sequence ID" value="QJA03381.1"/>
    <property type="molecule type" value="Genomic_DNA"/>
</dbReference>
<protein>
    <submittedName>
        <fullName evidence="4">Winged helix-turn-helix transcriptional regulator</fullName>
    </submittedName>
</protein>
<gene>
    <name evidence="4" type="ORF">G4D54_13480</name>
</gene>
<dbReference type="GO" id="GO:0046914">
    <property type="term" value="F:transition metal ion binding"/>
    <property type="evidence" value="ECO:0007669"/>
    <property type="project" value="InterPro"/>
</dbReference>
<evidence type="ECO:0000313" key="4">
    <source>
        <dbReference type="EMBL" id="QJA03381.1"/>
    </source>
</evidence>
<proteinExistence type="predicted"/>
<dbReference type="GO" id="GO:0005737">
    <property type="term" value="C:cytoplasm"/>
    <property type="evidence" value="ECO:0007669"/>
    <property type="project" value="UniProtKB-SubCell"/>
</dbReference>
<dbReference type="SMART" id="SM00529">
    <property type="entry name" value="HTH_DTXR"/>
    <property type="match status" value="1"/>
</dbReference>
<name>A0A223MIH7_CLOIN</name>
<comment type="subcellular location">
    <subcellularLocation>
        <location evidence="1">Cytoplasm</location>
    </subcellularLocation>
</comment>
<dbReference type="Gene3D" id="1.10.10.10">
    <property type="entry name" value="Winged helix-like DNA-binding domain superfamily/Winged helix DNA-binding domain"/>
    <property type="match status" value="1"/>
</dbReference>
<comment type="subunit">
    <text evidence="2">Homodimer.</text>
</comment>
<dbReference type="PANTHER" id="PTHR33238">
    <property type="entry name" value="IRON (METAL) DEPENDENT REPRESSOR, DTXR FAMILY"/>
    <property type="match status" value="1"/>
</dbReference>
<dbReference type="Pfam" id="PF01325">
    <property type="entry name" value="Fe_dep_repress"/>
    <property type="match status" value="1"/>
</dbReference>
<dbReference type="RefSeq" id="WP_002610521.1">
    <property type="nucleotide sequence ID" value="NZ_CP065320.1"/>
</dbReference>
<dbReference type="Proteomes" id="UP000503330">
    <property type="component" value="Chromosome"/>
</dbReference>
<organism evidence="4 5">
    <name type="scientific">Clostridium innocuum</name>
    <dbReference type="NCBI Taxonomy" id="1522"/>
    <lineage>
        <taxon>Bacteria</taxon>
        <taxon>Bacillati</taxon>
        <taxon>Bacillota</taxon>
        <taxon>Clostridia</taxon>
        <taxon>Eubacteriales</taxon>
        <taxon>Clostridiaceae</taxon>
        <taxon>Clostridium</taxon>
    </lineage>
</organism>
<evidence type="ECO:0000256" key="2">
    <source>
        <dbReference type="ARBA" id="ARBA00011738"/>
    </source>
</evidence>
<evidence type="ECO:0000313" key="5">
    <source>
        <dbReference type="Proteomes" id="UP000503330"/>
    </source>
</evidence>
<dbReference type="InterPro" id="IPR036388">
    <property type="entry name" value="WH-like_DNA-bd_sf"/>
</dbReference>
<evidence type="ECO:0000256" key="1">
    <source>
        <dbReference type="ARBA" id="ARBA00004496"/>
    </source>
</evidence>
<dbReference type="GO" id="GO:0003700">
    <property type="term" value="F:DNA-binding transcription factor activity"/>
    <property type="evidence" value="ECO:0007669"/>
    <property type="project" value="InterPro"/>
</dbReference>
<dbReference type="InterPro" id="IPR050536">
    <property type="entry name" value="DtxR_MntR_Metal-Reg"/>
</dbReference>